<evidence type="ECO:0000256" key="6">
    <source>
        <dbReference type="ARBA" id="ARBA00022782"/>
    </source>
</evidence>
<keyword evidence="4" id="KW-0217">Developmental protein</keyword>
<accession>A0A1J1IMJ9</accession>
<dbReference type="GO" id="GO:0007283">
    <property type="term" value="P:spermatogenesis"/>
    <property type="evidence" value="ECO:0007669"/>
    <property type="project" value="TreeGrafter"/>
</dbReference>
<dbReference type="InterPro" id="IPR024970">
    <property type="entry name" value="Maelstrom"/>
</dbReference>
<organism evidence="13 14">
    <name type="scientific">Clunio marinus</name>
    <dbReference type="NCBI Taxonomy" id="568069"/>
    <lineage>
        <taxon>Eukaryota</taxon>
        <taxon>Metazoa</taxon>
        <taxon>Ecdysozoa</taxon>
        <taxon>Arthropoda</taxon>
        <taxon>Hexapoda</taxon>
        <taxon>Insecta</taxon>
        <taxon>Pterygota</taxon>
        <taxon>Neoptera</taxon>
        <taxon>Endopterygota</taxon>
        <taxon>Diptera</taxon>
        <taxon>Nematocera</taxon>
        <taxon>Chironomoidea</taxon>
        <taxon>Chironomidae</taxon>
        <taxon>Clunio</taxon>
    </lineage>
</organism>
<evidence type="ECO:0000256" key="1">
    <source>
        <dbReference type="ARBA" id="ARBA00004123"/>
    </source>
</evidence>
<dbReference type="Pfam" id="PF13017">
    <property type="entry name" value="Maelstrom"/>
    <property type="match status" value="1"/>
</dbReference>
<evidence type="ECO:0000256" key="10">
    <source>
        <dbReference type="ARBA" id="ARBA00023254"/>
    </source>
</evidence>
<comment type="similarity">
    <text evidence="3">Belongs to the maelstrom family.</text>
</comment>
<comment type="subcellular location">
    <subcellularLocation>
        <location evidence="2">Cytoplasm</location>
    </subcellularLocation>
    <subcellularLocation>
        <location evidence="1">Nucleus</location>
    </subcellularLocation>
</comment>
<evidence type="ECO:0000259" key="12">
    <source>
        <dbReference type="PROSITE" id="PS50118"/>
    </source>
</evidence>
<evidence type="ECO:0000256" key="2">
    <source>
        <dbReference type="ARBA" id="ARBA00004496"/>
    </source>
</evidence>
<feature type="domain" description="HMG box" evidence="12">
    <location>
        <begin position="3"/>
        <end position="70"/>
    </location>
</feature>
<evidence type="ECO:0000256" key="9">
    <source>
        <dbReference type="ARBA" id="ARBA00023242"/>
    </source>
</evidence>
<dbReference type="GO" id="GO:0043565">
    <property type="term" value="F:sequence-specific DNA binding"/>
    <property type="evidence" value="ECO:0007669"/>
    <property type="project" value="TreeGrafter"/>
</dbReference>
<evidence type="ECO:0000256" key="3">
    <source>
        <dbReference type="ARBA" id="ARBA00007057"/>
    </source>
</evidence>
<dbReference type="PANTHER" id="PTHR21358">
    <property type="entry name" value="PROTEIN MAELSTROM HOMOLOG"/>
    <property type="match status" value="1"/>
</dbReference>
<keyword evidence="7 11" id="KW-0238">DNA-binding</keyword>
<dbReference type="InterPro" id="IPR036910">
    <property type="entry name" value="HMG_box_dom_sf"/>
</dbReference>
<dbReference type="Proteomes" id="UP000183832">
    <property type="component" value="Unassembled WGS sequence"/>
</dbReference>
<feature type="DNA-binding region" description="HMG box" evidence="11">
    <location>
        <begin position="3"/>
        <end position="70"/>
    </location>
</feature>
<dbReference type="GO" id="GO:0034587">
    <property type="term" value="P:piRNA processing"/>
    <property type="evidence" value="ECO:0007669"/>
    <property type="project" value="TreeGrafter"/>
</dbReference>
<keyword evidence="9 11" id="KW-0539">Nucleus</keyword>
<dbReference type="STRING" id="568069.A0A1J1IMJ9"/>
<dbReference type="InterPro" id="IPR039259">
    <property type="entry name" value="Protein_maelstrom"/>
</dbReference>
<dbReference type="GO" id="GO:0005634">
    <property type="term" value="C:nucleus"/>
    <property type="evidence" value="ECO:0007669"/>
    <property type="project" value="UniProtKB-SubCell"/>
</dbReference>
<keyword evidence="14" id="KW-1185">Reference proteome</keyword>
<sequence length="382" mass="44570">MSPNKKSNGFIMFTLEYRIKSGKDLTLEEAVYESGAVWEKMSSEDKDRYKQKAGKTTNGRYEQEKCTSFRIPLKEIEEKERTEKLQQVIMELTIQNLILSNYHQDDLDNFTFYFFSTSYFVHSIAGKIYPAEIAMAKFSMSKGVYDTMHMIINPGELPIGLYLDALTHSKKTHKMELSTNFEGISNDNEILKRILEFMNEKEIQPMFTAPGMHNDDYKAGLMTLEQITKNVGTENEFRLYPAEHLLFHLQRSLINESNQEEFPFSSVFLARNAILQDPFTHTDNLGCDYHNEIDCTTFCCLSIVKRLGYQISNFCVDKSKRLPGRHFPVKIDKSLRSSFIKRQEKFIEFDIQPTFRMSNIFKNLSMRIEQSLELHFNVPKDV</sequence>
<dbReference type="EMBL" id="CVRI01000055">
    <property type="protein sequence ID" value="CRL01471.1"/>
    <property type="molecule type" value="Genomic_DNA"/>
</dbReference>
<dbReference type="GO" id="GO:0043186">
    <property type="term" value="C:P granule"/>
    <property type="evidence" value="ECO:0007669"/>
    <property type="project" value="TreeGrafter"/>
</dbReference>
<dbReference type="Gene3D" id="1.10.30.10">
    <property type="entry name" value="High mobility group box domain"/>
    <property type="match status" value="1"/>
</dbReference>
<dbReference type="AlphaFoldDB" id="A0A1J1IMJ9"/>
<dbReference type="GO" id="GO:0045892">
    <property type="term" value="P:negative regulation of DNA-templated transcription"/>
    <property type="evidence" value="ECO:0007669"/>
    <property type="project" value="TreeGrafter"/>
</dbReference>
<name>A0A1J1IMJ9_9DIPT</name>
<proteinExistence type="inferred from homology"/>
<dbReference type="PROSITE" id="PS50118">
    <property type="entry name" value="HMG_BOX_2"/>
    <property type="match status" value="1"/>
</dbReference>
<keyword evidence="6" id="KW-0221">Differentiation</keyword>
<protein>
    <submittedName>
        <fullName evidence="13">CLUMA_CG014476, isoform A</fullName>
    </submittedName>
</protein>
<evidence type="ECO:0000256" key="11">
    <source>
        <dbReference type="PROSITE-ProRule" id="PRU00267"/>
    </source>
</evidence>
<reference evidence="13 14" key="1">
    <citation type="submission" date="2015-04" db="EMBL/GenBank/DDBJ databases">
        <authorList>
            <person name="Syromyatnikov M.Y."/>
            <person name="Popov V.N."/>
        </authorList>
    </citation>
    <scope>NUCLEOTIDE SEQUENCE [LARGE SCALE GENOMIC DNA]</scope>
</reference>
<dbReference type="SUPFAM" id="SSF47095">
    <property type="entry name" value="HMG-box"/>
    <property type="match status" value="1"/>
</dbReference>
<evidence type="ECO:0000256" key="7">
    <source>
        <dbReference type="ARBA" id="ARBA00023125"/>
    </source>
</evidence>
<dbReference type="GO" id="GO:0060964">
    <property type="term" value="P:regulation of miRNA-mediated gene silencing"/>
    <property type="evidence" value="ECO:0007669"/>
    <property type="project" value="InterPro"/>
</dbReference>
<dbReference type="InterPro" id="IPR009071">
    <property type="entry name" value="HMG_box_dom"/>
</dbReference>
<dbReference type="OrthoDB" id="24555at2759"/>
<keyword evidence="10" id="KW-0469">Meiosis</keyword>
<evidence type="ECO:0000313" key="13">
    <source>
        <dbReference type="EMBL" id="CRL01471.1"/>
    </source>
</evidence>
<keyword evidence="5" id="KW-0963">Cytoplasm</keyword>
<evidence type="ECO:0000256" key="5">
    <source>
        <dbReference type="ARBA" id="ARBA00022490"/>
    </source>
</evidence>
<dbReference type="PANTHER" id="PTHR21358:SF4">
    <property type="entry name" value="PROTEIN MAELSTROM HOMOLOG"/>
    <property type="match status" value="1"/>
</dbReference>
<evidence type="ECO:0000256" key="8">
    <source>
        <dbReference type="ARBA" id="ARBA00023158"/>
    </source>
</evidence>
<evidence type="ECO:0000256" key="4">
    <source>
        <dbReference type="ARBA" id="ARBA00022473"/>
    </source>
</evidence>
<evidence type="ECO:0000313" key="14">
    <source>
        <dbReference type="Proteomes" id="UP000183832"/>
    </source>
</evidence>
<gene>
    <name evidence="13" type="ORF">CLUMA_CG014476</name>
</gene>
<dbReference type="GO" id="GO:0007140">
    <property type="term" value="P:male meiotic nuclear division"/>
    <property type="evidence" value="ECO:0007669"/>
    <property type="project" value="TreeGrafter"/>
</dbReference>
<keyword evidence="8" id="KW-0943">RNA-mediated gene silencing</keyword>
<dbReference type="GO" id="GO:0030154">
    <property type="term" value="P:cell differentiation"/>
    <property type="evidence" value="ECO:0007669"/>
    <property type="project" value="UniProtKB-KW"/>
</dbReference>